<reference evidence="1" key="2">
    <citation type="journal article" date="2015" name="Data Brief">
        <title>Shoot transcriptome of the giant reed, Arundo donax.</title>
        <authorList>
            <person name="Barrero R.A."/>
            <person name="Guerrero F.D."/>
            <person name="Moolhuijzen P."/>
            <person name="Goolsby J.A."/>
            <person name="Tidwell J."/>
            <person name="Bellgard S.E."/>
            <person name="Bellgard M.I."/>
        </authorList>
    </citation>
    <scope>NUCLEOTIDE SEQUENCE</scope>
    <source>
        <tissue evidence="1">Shoot tissue taken approximately 20 cm above the soil surface</tissue>
    </source>
</reference>
<protein>
    <submittedName>
        <fullName evidence="1">Uncharacterized protein</fullName>
    </submittedName>
</protein>
<sequence>MNVPRLPTSPATHVQAVSLIPLPPHCAVRSILVMKSAGTAQLVATGARLQLPRRKMPVR</sequence>
<dbReference type="AlphaFoldDB" id="A0A0A8Z4S3"/>
<dbReference type="EMBL" id="GBRH01263501">
    <property type="protein sequence ID" value="JAD34394.1"/>
    <property type="molecule type" value="Transcribed_RNA"/>
</dbReference>
<accession>A0A0A8Z4S3</accession>
<reference evidence="1" key="1">
    <citation type="submission" date="2014-09" db="EMBL/GenBank/DDBJ databases">
        <authorList>
            <person name="Magalhaes I.L.F."/>
            <person name="Oliveira U."/>
            <person name="Santos F.R."/>
            <person name="Vidigal T.H.D.A."/>
            <person name="Brescovit A.D."/>
            <person name="Santos A.J."/>
        </authorList>
    </citation>
    <scope>NUCLEOTIDE SEQUENCE</scope>
    <source>
        <tissue evidence="1">Shoot tissue taken approximately 20 cm above the soil surface</tissue>
    </source>
</reference>
<name>A0A0A8Z4S3_ARUDO</name>
<organism evidence="1">
    <name type="scientific">Arundo donax</name>
    <name type="common">Giant reed</name>
    <name type="synonym">Donax arundinaceus</name>
    <dbReference type="NCBI Taxonomy" id="35708"/>
    <lineage>
        <taxon>Eukaryota</taxon>
        <taxon>Viridiplantae</taxon>
        <taxon>Streptophyta</taxon>
        <taxon>Embryophyta</taxon>
        <taxon>Tracheophyta</taxon>
        <taxon>Spermatophyta</taxon>
        <taxon>Magnoliopsida</taxon>
        <taxon>Liliopsida</taxon>
        <taxon>Poales</taxon>
        <taxon>Poaceae</taxon>
        <taxon>PACMAD clade</taxon>
        <taxon>Arundinoideae</taxon>
        <taxon>Arundineae</taxon>
        <taxon>Arundo</taxon>
    </lineage>
</organism>
<evidence type="ECO:0000313" key="1">
    <source>
        <dbReference type="EMBL" id="JAD34394.1"/>
    </source>
</evidence>
<proteinExistence type="predicted"/>